<feature type="transmembrane region" description="Helical" evidence="1">
    <location>
        <begin position="121"/>
        <end position="141"/>
    </location>
</feature>
<dbReference type="InterPro" id="IPR058581">
    <property type="entry name" value="TM_HPP"/>
</dbReference>
<dbReference type="GeneID" id="41589505"/>
<evidence type="ECO:0000313" key="4">
    <source>
        <dbReference type="Proteomes" id="UP000193404"/>
    </source>
</evidence>
<dbReference type="AlphaFoldDB" id="A0A1W6JX07"/>
<sequence length="149" mass="16721">MYFPSKKKKIISIINLIISISLLVAITVYTRTEFILPPFLATAATKYPDPEWRRYRSYNILISYLLSGAIAVIFCLFGLYGLTFGVLASFISFIIEVVVNIEHPPSILASLLGVLEKVNPLYLIHPILSGVIVVEGINYLLTKYVEPKI</sequence>
<dbReference type="OrthoDB" id="40881at2157"/>
<accession>A0A1W6JX07</accession>
<dbReference type="KEGG" id="aman:B6F84_01260"/>
<reference evidence="3 4" key="1">
    <citation type="submission" date="2017-03" db="EMBL/GenBank/DDBJ databases">
        <title>Sulfur activation and transportation mechanism of thermophilic Archaea Acidianus manzaensis YN-25.</title>
        <authorList>
            <person name="Ma Y."/>
            <person name="Yang Y."/>
            <person name="Xia J."/>
        </authorList>
    </citation>
    <scope>NUCLEOTIDE SEQUENCE [LARGE SCALE GENOMIC DNA]</scope>
    <source>
        <strain evidence="3 4">YN-25</strain>
    </source>
</reference>
<keyword evidence="1" id="KW-1133">Transmembrane helix</keyword>
<dbReference type="Proteomes" id="UP000193404">
    <property type="component" value="Chromosome"/>
</dbReference>
<organism evidence="3 4">
    <name type="scientific">Acidianus manzaensis</name>
    <dbReference type="NCBI Taxonomy" id="282676"/>
    <lineage>
        <taxon>Archaea</taxon>
        <taxon>Thermoproteota</taxon>
        <taxon>Thermoprotei</taxon>
        <taxon>Sulfolobales</taxon>
        <taxon>Sulfolobaceae</taxon>
        <taxon>Acidianus</taxon>
    </lineage>
</organism>
<feature type="transmembrane region" description="Helical" evidence="1">
    <location>
        <begin position="84"/>
        <end position="101"/>
    </location>
</feature>
<feature type="domain" description="HPP transmembrane region" evidence="2">
    <location>
        <begin position="6"/>
        <end position="141"/>
    </location>
</feature>
<name>A0A1W6JX07_9CREN</name>
<gene>
    <name evidence="3" type="ORF">B6F84_01260</name>
</gene>
<feature type="transmembrane region" description="Helical" evidence="1">
    <location>
        <begin position="12"/>
        <end position="30"/>
    </location>
</feature>
<evidence type="ECO:0000256" key="1">
    <source>
        <dbReference type="SAM" id="Phobius"/>
    </source>
</evidence>
<protein>
    <submittedName>
        <fullName evidence="3">HPP family protein</fullName>
    </submittedName>
</protein>
<keyword evidence="1" id="KW-0812">Transmembrane</keyword>
<evidence type="ECO:0000259" key="2">
    <source>
        <dbReference type="Pfam" id="PF04982"/>
    </source>
</evidence>
<feature type="transmembrane region" description="Helical" evidence="1">
    <location>
        <begin position="58"/>
        <end position="77"/>
    </location>
</feature>
<proteinExistence type="predicted"/>
<dbReference type="EMBL" id="CP020477">
    <property type="protein sequence ID" value="ARM74785.1"/>
    <property type="molecule type" value="Genomic_DNA"/>
</dbReference>
<evidence type="ECO:0000313" key="3">
    <source>
        <dbReference type="EMBL" id="ARM74785.1"/>
    </source>
</evidence>
<keyword evidence="4" id="KW-1185">Reference proteome</keyword>
<dbReference type="Pfam" id="PF04982">
    <property type="entry name" value="TM_HPP"/>
    <property type="match status" value="1"/>
</dbReference>
<dbReference type="RefSeq" id="WP_148690536.1">
    <property type="nucleotide sequence ID" value="NZ_CP020477.1"/>
</dbReference>
<keyword evidence="1" id="KW-0472">Membrane</keyword>